<dbReference type="Proteomes" id="UP000216840">
    <property type="component" value="Unassembled WGS sequence"/>
</dbReference>
<dbReference type="Gene3D" id="3.40.30.10">
    <property type="entry name" value="Glutaredoxin"/>
    <property type="match status" value="1"/>
</dbReference>
<dbReference type="PANTHER" id="PTHR42852">
    <property type="entry name" value="THIOL:DISULFIDE INTERCHANGE PROTEIN DSBE"/>
    <property type="match status" value="1"/>
</dbReference>
<organism evidence="2 3">
    <name type="scientific">Winogradskyella aurantia</name>
    <dbReference type="NCBI Taxonomy" id="1915063"/>
    <lineage>
        <taxon>Bacteria</taxon>
        <taxon>Pseudomonadati</taxon>
        <taxon>Bacteroidota</taxon>
        <taxon>Flavobacteriia</taxon>
        <taxon>Flavobacteriales</taxon>
        <taxon>Flavobacteriaceae</taxon>
        <taxon>Winogradskyella</taxon>
    </lineage>
</organism>
<dbReference type="GO" id="GO:0016491">
    <property type="term" value="F:oxidoreductase activity"/>
    <property type="evidence" value="ECO:0007669"/>
    <property type="project" value="InterPro"/>
</dbReference>
<dbReference type="Pfam" id="PF00578">
    <property type="entry name" value="AhpC-TSA"/>
    <property type="match status" value="1"/>
</dbReference>
<proteinExistence type="predicted"/>
<dbReference type="RefSeq" id="WP_094967815.1">
    <property type="nucleotide sequence ID" value="NZ_NGJN01000003.1"/>
</dbReference>
<evidence type="ECO:0000259" key="1">
    <source>
        <dbReference type="PROSITE" id="PS51352"/>
    </source>
</evidence>
<dbReference type="AlphaFoldDB" id="A0A265UUQ7"/>
<reference evidence="2 3" key="1">
    <citation type="submission" date="2017-05" db="EMBL/GenBank/DDBJ databases">
        <title>The draft genome sequence of Idiomarina salinarum WNB302.</title>
        <authorList>
            <person name="Sun Y."/>
            <person name="Chen B."/>
            <person name="Du Z."/>
        </authorList>
    </citation>
    <scope>NUCLEOTIDE SEQUENCE [LARGE SCALE GENOMIC DNA]</scope>
    <source>
        <strain evidence="2 3">WNB302</strain>
    </source>
</reference>
<dbReference type="OrthoDB" id="634996at2"/>
<dbReference type="SUPFAM" id="SSF52833">
    <property type="entry name" value="Thioredoxin-like"/>
    <property type="match status" value="1"/>
</dbReference>
<dbReference type="InterPro" id="IPR013766">
    <property type="entry name" value="Thioredoxin_domain"/>
</dbReference>
<comment type="caution">
    <text evidence="2">The sequence shown here is derived from an EMBL/GenBank/DDBJ whole genome shotgun (WGS) entry which is preliminary data.</text>
</comment>
<feature type="domain" description="Thioredoxin" evidence="1">
    <location>
        <begin position="473"/>
        <end position="623"/>
    </location>
</feature>
<sequence length="627" mass="70665">MRKFIALVLIAMTLSNCQSEEKKIQPETIGDFTFSSGDIVANSPFTITYNGTSDLSNSFFHQVKHTKAYPYDVEFTNNEAVVTIPDSISVVAFHFYENQQPENNKGKGYVFKVVNEDGKSAVDAEAAYQFYLINDGAFYDLTTGDATLTLNAIETALAKNPQLEDQWMPSHIYVAQQADGDKAKAVAEKYITEVTSKSELDLEDYKQLSTVYGRTQDTRRYDSIKAIISEKFPESKMAQQHKVSPFFNLESLEAKEQFFVDNNNAIMQSPNADYILQNLAVGNFNIKNDSAFKGYFEMIKSATSKASLLNSIAWARAEKGKDLEKAAEMSKLSLDLIEKEQGELNEQPQYYSPNQYKRNLDFNYNMYADTYALLLFKLGKTEEAITYQAKAIGKGMSPDNNERYIEYLIADGQYDKAVDKAKTFISEGYATPTLNDYFKDAFTQANKKGDANTVLSELKESAKIKQLEKLEKTMLDEKAPDFVAKNLNNEEVKLSALKGKTVILDFWATWCGPCISSFPGMQKAVTKYKNDENVVFLFVDTFESGENRITEVQDFINENKYDFEVLIDPKEENGSSHDIAKKYNISGIPTKVIIGPNGRIKFKDVGYSGSNDKLLNKIDGMISLLNF</sequence>
<dbReference type="InterPro" id="IPR000866">
    <property type="entry name" value="AhpC/TSA"/>
</dbReference>
<protein>
    <recommendedName>
        <fullName evidence="1">Thioredoxin domain-containing protein</fullName>
    </recommendedName>
</protein>
<keyword evidence="3" id="KW-1185">Reference proteome</keyword>
<dbReference type="GO" id="GO:0016209">
    <property type="term" value="F:antioxidant activity"/>
    <property type="evidence" value="ECO:0007669"/>
    <property type="project" value="InterPro"/>
</dbReference>
<name>A0A265UUQ7_9FLAO</name>
<gene>
    <name evidence="2" type="ORF">CA834_06160</name>
</gene>
<dbReference type="InterPro" id="IPR036249">
    <property type="entry name" value="Thioredoxin-like_sf"/>
</dbReference>
<dbReference type="EMBL" id="NGJN01000003">
    <property type="protein sequence ID" value="OZV69044.1"/>
    <property type="molecule type" value="Genomic_DNA"/>
</dbReference>
<evidence type="ECO:0000313" key="3">
    <source>
        <dbReference type="Proteomes" id="UP000216840"/>
    </source>
</evidence>
<dbReference type="InterPro" id="IPR050553">
    <property type="entry name" value="Thioredoxin_ResA/DsbE_sf"/>
</dbReference>
<evidence type="ECO:0000313" key="2">
    <source>
        <dbReference type="EMBL" id="OZV69044.1"/>
    </source>
</evidence>
<dbReference type="PANTHER" id="PTHR42852:SF17">
    <property type="entry name" value="THIOREDOXIN-LIKE PROTEIN HI_1115"/>
    <property type="match status" value="1"/>
</dbReference>
<accession>A0A265UUQ7</accession>
<dbReference type="CDD" id="cd02966">
    <property type="entry name" value="TlpA_like_family"/>
    <property type="match status" value="1"/>
</dbReference>
<dbReference type="PROSITE" id="PS51352">
    <property type="entry name" value="THIOREDOXIN_2"/>
    <property type="match status" value="1"/>
</dbReference>